<dbReference type="PANTHER" id="PTHR43081:SF19">
    <property type="entry name" value="PH-SENSITIVE ADENYLATE CYCLASE RV1264"/>
    <property type="match status" value="1"/>
</dbReference>
<dbReference type="InterPro" id="IPR001054">
    <property type="entry name" value="A/G_cyclase"/>
</dbReference>
<evidence type="ECO:0000256" key="1">
    <source>
        <dbReference type="SAM" id="Phobius"/>
    </source>
</evidence>
<name>A0ABS4EKN7_9HYPH</name>
<dbReference type="SMART" id="SM00044">
    <property type="entry name" value="CYCc"/>
    <property type="match status" value="1"/>
</dbReference>
<evidence type="ECO:0000259" key="2">
    <source>
        <dbReference type="PROSITE" id="PS50125"/>
    </source>
</evidence>
<dbReference type="InterPro" id="IPR029787">
    <property type="entry name" value="Nucleotide_cyclase"/>
</dbReference>
<dbReference type="Proteomes" id="UP000823786">
    <property type="component" value="Unassembled WGS sequence"/>
</dbReference>
<reference evidence="3 4" key="1">
    <citation type="submission" date="2021-03" db="EMBL/GenBank/DDBJ databases">
        <title>Genomic Encyclopedia of Type Strains, Phase IV (KMG-IV): sequencing the most valuable type-strain genomes for metagenomic binning, comparative biology and taxonomic classification.</title>
        <authorList>
            <person name="Goeker M."/>
        </authorList>
    </citation>
    <scope>NUCLEOTIDE SEQUENCE [LARGE SCALE GENOMIC DNA]</scope>
    <source>
        <strain evidence="3 4">DSM 26427</strain>
    </source>
</reference>
<dbReference type="CDD" id="cd19410">
    <property type="entry name" value="HK9-like_sensor"/>
    <property type="match status" value="1"/>
</dbReference>
<sequence>MASDYTAPKITTPMASTVIRRIGYEAGQNLRLITAGTVIFIVLLLLASFWVSKKGQEADEAVAHTVHNERLISVVQSQLQDAEIGQRGYLLTGDSFYLEPYDKAISAINASVEALGNGVADNRRQDGNIAVLRSLTTQKLSELRQTVERRRSGDEAAAVSVLRGGQGKVLMDGVRDVLERMRTEEESLMTVRANQARRAGFVLEMMVIGLALLTALMGVIAVRATLRRARSAEASRDELLQHLDRKLLAIMAADIVGYSRMMEGNEARTLSRLKDVRDRIDPIIASHGGSIVTTAGDSVLVAFASALSAIDCAVEIQGSMATDNAELPEDQHLMFRIGINVGDVIVQDGDVFGDTVNVAARLEPMADPGGICISRAVRDHIRKQRHLSFDDLGFLTVKNIAHPVSAFRVRFEPAVQVVEALS</sequence>
<dbReference type="InterPro" id="IPR007891">
    <property type="entry name" value="CHASE3"/>
</dbReference>
<feature type="domain" description="Guanylate cyclase" evidence="2">
    <location>
        <begin position="249"/>
        <end position="363"/>
    </location>
</feature>
<dbReference type="EMBL" id="JAGGJV010000003">
    <property type="protein sequence ID" value="MBP1858512.1"/>
    <property type="molecule type" value="Genomic_DNA"/>
</dbReference>
<organism evidence="3 4">
    <name type="scientific">Rhizobium herbae</name>
    <dbReference type="NCBI Taxonomy" id="508661"/>
    <lineage>
        <taxon>Bacteria</taxon>
        <taxon>Pseudomonadati</taxon>
        <taxon>Pseudomonadota</taxon>
        <taxon>Alphaproteobacteria</taxon>
        <taxon>Hyphomicrobiales</taxon>
        <taxon>Rhizobiaceae</taxon>
        <taxon>Rhizobium/Agrobacterium group</taxon>
        <taxon>Rhizobium</taxon>
    </lineage>
</organism>
<keyword evidence="1" id="KW-0472">Membrane</keyword>
<evidence type="ECO:0000313" key="4">
    <source>
        <dbReference type="Proteomes" id="UP000823786"/>
    </source>
</evidence>
<dbReference type="Gene3D" id="3.30.70.1230">
    <property type="entry name" value="Nucleotide cyclase"/>
    <property type="match status" value="1"/>
</dbReference>
<dbReference type="RefSeq" id="WP_209851308.1">
    <property type="nucleotide sequence ID" value="NZ_JAGGJV010000003.1"/>
</dbReference>
<dbReference type="Pfam" id="PF05227">
    <property type="entry name" value="CHASE3"/>
    <property type="match status" value="1"/>
</dbReference>
<feature type="transmembrane region" description="Helical" evidence="1">
    <location>
        <begin position="199"/>
        <end position="222"/>
    </location>
</feature>
<protein>
    <submittedName>
        <fullName evidence="3">Class 3 adenylate cyclase</fullName>
    </submittedName>
</protein>
<feature type="transmembrane region" description="Helical" evidence="1">
    <location>
        <begin position="30"/>
        <end position="51"/>
    </location>
</feature>
<keyword evidence="1" id="KW-0812">Transmembrane</keyword>
<dbReference type="PROSITE" id="PS50125">
    <property type="entry name" value="GUANYLATE_CYCLASE_2"/>
    <property type="match status" value="1"/>
</dbReference>
<dbReference type="CDD" id="cd07302">
    <property type="entry name" value="CHD"/>
    <property type="match status" value="1"/>
</dbReference>
<accession>A0ABS4EKN7</accession>
<proteinExistence type="predicted"/>
<gene>
    <name evidence="3" type="ORF">J2Z75_002020</name>
</gene>
<dbReference type="PANTHER" id="PTHR43081">
    <property type="entry name" value="ADENYLATE CYCLASE, TERMINAL-DIFFERENTIATION SPECIFIC-RELATED"/>
    <property type="match status" value="1"/>
</dbReference>
<dbReference type="Pfam" id="PF00211">
    <property type="entry name" value="Guanylate_cyc"/>
    <property type="match status" value="1"/>
</dbReference>
<keyword evidence="1" id="KW-1133">Transmembrane helix</keyword>
<dbReference type="SUPFAM" id="SSF55073">
    <property type="entry name" value="Nucleotide cyclase"/>
    <property type="match status" value="1"/>
</dbReference>
<evidence type="ECO:0000313" key="3">
    <source>
        <dbReference type="EMBL" id="MBP1858512.1"/>
    </source>
</evidence>
<dbReference type="InterPro" id="IPR050697">
    <property type="entry name" value="Adenylyl/Guanylyl_Cyclase_3/4"/>
</dbReference>
<keyword evidence="4" id="KW-1185">Reference proteome</keyword>
<comment type="caution">
    <text evidence="3">The sequence shown here is derived from an EMBL/GenBank/DDBJ whole genome shotgun (WGS) entry which is preliminary data.</text>
</comment>